<comment type="caution">
    <text evidence="2">The sequence shown here is derived from an EMBL/GenBank/DDBJ whole genome shotgun (WGS) entry which is preliminary data.</text>
</comment>
<evidence type="ECO:0000259" key="1">
    <source>
        <dbReference type="Pfam" id="PF23055"/>
    </source>
</evidence>
<name>A0A4Y2JBM5_ARAVE</name>
<reference evidence="2 3" key="1">
    <citation type="journal article" date="2019" name="Sci. Rep.">
        <title>Orb-weaving spider Araneus ventricosus genome elucidates the spidroin gene catalogue.</title>
        <authorList>
            <person name="Kono N."/>
            <person name="Nakamura H."/>
            <person name="Ohtoshi R."/>
            <person name="Moran D.A.P."/>
            <person name="Shinohara A."/>
            <person name="Yoshida Y."/>
            <person name="Fujiwara M."/>
            <person name="Mori M."/>
            <person name="Tomita M."/>
            <person name="Arakawa K."/>
        </authorList>
    </citation>
    <scope>NUCLEOTIDE SEQUENCE [LARGE SCALE GENOMIC DNA]</scope>
</reference>
<dbReference type="AlphaFoldDB" id="A0A4Y2JBM5"/>
<dbReference type="InterPro" id="IPR055469">
    <property type="entry name" value="DUF7041"/>
</dbReference>
<sequence length="145" mass="16431">MSKVGAVKISVYNRSYPALWFIMCESTFKLAVPKPITESMTKFNYVVSPLPPEVASLVRDILMNPDATDPYTHLKTELINRCFIPKAEHIVAPIVQFLEVHTNKKKSRSSVRKSSEQLKWNENAEQVIAEATLLRYPIPGTQLSL</sequence>
<organism evidence="2 3">
    <name type="scientific">Araneus ventricosus</name>
    <name type="common">Orbweaver spider</name>
    <name type="synonym">Epeira ventricosa</name>
    <dbReference type="NCBI Taxonomy" id="182803"/>
    <lineage>
        <taxon>Eukaryota</taxon>
        <taxon>Metazoa</taxon>
        <taxon>Ecdysozoa</taxon>
        <taxon>Arthropoda</taxon>
        <taxon>Chelicerata</taxon>
        <taxon>Arachnida</taxon>
        <taxon>Araneae</taxon>
        <taxon>Araneomorphae</taxon>
        <taxon>Entelegynae</taxon>
        <taxon>Araneoidea</taxon>
        <taxon>Araneidae</taxon>
        <taxon>Araneus</taxon>
    </lineage>
</organism>
<evidence type="ECO:0000313" key="3">
    <source>
        <dbReference type="Proteomes" id="UP000499080"/>
    </source>
</evidence>
<proteinExistence type="predicted"/>
<dbReference type="Pfam" id="PF23055">
    <property type="entry name" value="DUF7041"/>
    <property type="match status" value="1"/>
</dbReference>
<gene>
    <name evidence="2" type="ORF">AVEN_90459_1</name>
</gene>
<evidence type="ECO:0000313" key="2">
    <source>
        <dbReference type="EMBL" id="GBM87450.1"/>
    </source>
</evidence>
<feature type="domain" description="DUF7041" evidence="1">
    <location>
        <begin position="11"/>
        <end position="85"/>
    </location>
</feature>
<accession>A0A4Y2JBM5</accession>
<dbReference type="PANTHER" id="PTHR33327:SF3">
    <property type="entry name" value="RNA-DIRECTED DNA POLYMERASE"/>
    <property type="match status" value="1"/>
</dbReference>
<dbReference type="PANTHER" id="PTHR33327">
    <property type="entry name" value="ENDONUCLEASE"/>
    <property type="match status" value="1"/>
</dbReference>
<keyword evidence="3" id="KW-1185">Reference proteome</keyword>
<dbReference type="EMBL" id="BGPR01109890">
    <property type="protein sequence ID" value="GBM87450.1"/>
    <property type="molecule type" value="Genomic_DNA"/>
</dbReference>
<protein>
    <recommendedName>
        <fullName evidence="1">DUF7041 domain-containing protein</fullName>
    </recommendedName>
</protein>
<dbReference type="Proteomes" id="UP000499080">
    <property type="component" value="Unassembled WGS sequence"/>
</dbReference>